<evidence type="ECO:0000313" key="2">
    <source>
        <dbReference type="EMBL" id="VDM51046.1"/>
    </source>
</evidence>
<dbReference type="AlphaFoldDB" id="A0A183VG55"/>
<dbReference type="InterPro" id="IPR038158">
    <property type="entry name" value="H-NOX_domain_sf"/>
</dbReference>
<dbReference type="GO" id="GO:0070482">
    <property type="term" value="P:response to oxygen levels"/>
    <property type="evidence" value="ECO:0007669"/>
    <property type="project" value="TreeGrafter"/>
</dbReference>
<keyword evidence="3" id="KW-1185">Reference proteome</keyword>
<name>A0A183VG55_TOXCA</name>
<dbReference type="InterPro" id="IPR011644">
    <property type="entry name" value="Heme_NO-bd"/>
</dbReference>
<dbReference type="GO" id="GO:0019934">
    <property type="term" value="P:cGMP-mediated signaling"/>
    <property type="evidence" value="ECO:0007669"/>
    <property type="project" value="TreeGrafter"/>
</dbReference>
<protein>
    <submittedName>
        <fullName evidence="4">HNOB domain-containing protein</fullName>
    </submittedName>
</protein>
<evidence type="ECO:0000313" key="4">
    <source>
        <dbReference type="WBParaSite" id="TCNE_0001972901-mRNA-1"/>
    </source>
</evidence>
<organism evidence="3 4">
    <name type="scientific">Toxocara canis</name>
    <name type="common">Canine roundworm</name>
    <dbReference type="NCBI Taxonomy" id="6265"/>
    <lineage>
        <taxon>Eukaryota</taxon>
        <taxon>Metazoa</taxon>
        <taxon>Ecdysozoa</taxon>
        <taxon>Nematoda</taxon>
        <taxon>Chromadorea</taxon>
        <taxon>Rhabditida</taxon>
        <taxon>Spirurina</taxon>
        <taxon>Ascaridomorpha</taxon>
        <taxon>Ascaridoidea</taxon>
        <taxon>Toxocaridae</taxon>
        <taxon>Toxocara</taxon>
    </lineage>
</organism>
<dbReference type="Pfam" id="PF07700">
    <property type="entry name" value="HNOB"/>
    <property type="match status" value="1"/>
</dbReference>
<accession>A0A183VG55</accession>
<reference evidence="4" key="1">
    <citation type="submission" date="2016-06" db="UniProtKB">
        <authorList>
            <consortium name="WormBaseParasite"/>
        </authorList>
    </citation>
    <scope>IDENTIFICATION</scope>
</reference>
<dbReference type="GO" id="GO:0020037">
    <property type="term" value="F:heme binding"/>
    <property type="evidence" value="ECO:0007669"/>
    <property type="project" value="InterPro"/>
</dbReference>
<gene>
    <name evidence="2" type="ORF">TCNE_LOCUS19725</name>
</gene>
<sequence length="120" mass="14258">MFGWIHESLRQLVTRKYGQEAWLKILELANLNEPECEIAHYYKDEETMRLVQAVANVIGIPVEEVWEAYGSFLIHFTMETGWDELLRVMARNLEVGLFYFDFKNSDILILPCLEERFRAR</sequence>
<dbReference type="WBParaSite" id="TCNE_0001972901-mRNA-1">
    <property type="protein sequence ID" value="TCNE_0001972901-mRNA-1"/>
    <property type="gene ID" value="TCNE_0001972901"/>
</dbReference>
<dbReference type="PANTHER" id="PTHR45655">
    <property type="entry name" value="GUANYLATE CYCLASE SOLUBLE SUBUNIT BETA-2"/>
    <property type="match status" value="1"/>
</dbReference>
<evidence type="ECO:0000259" key="1">
    <source>
        <dbReference type="Pfam" id="PF07700"/>
    </source>
</evidence>
<evidence type="ECO:0000313" key="3">
    <source>
        <dbReference type="Proteomes" id="UP000050794"/>
    </source>
</evidence>
<proteinExistence type="predicted"/>
<dbReference type="Gene3D" id="3.90.1520.10">
    <property type="entry name" value="H-NOX domain"/>
    <property type="match status" value="1"/>
</dbReference>
<dbReference type="Proteomes" id="UP000050794">
    <property type="component" value="Unassembled WGS sequence"/>
</dbReference>
<dbReference type="InterPro" id="IPR024096">
    <property type="entry name" value="NO_sig/Golgi_transp_ligand-bd"/>
</dbReference>
<dbReference type="EMBL" id="UYWY01027395">
    <property type="protein sequence ID" value="VDM51046.1"/>
    <property type="molecule type" value="Genomic_DNA"/>
</dbReference>
<dbReference type="SUPFAM" id="SSF111126">
    <property type="entry name" value="Ligand-binding domain in the NO signalling and Golgi transport"/>
    <property type="match status" value="1"/>
</dbReference>
<dbReference type="GO" id="GO:0004383">
    <property type="term" value="F:guanylate cyclase activity"/>
    <property type="evidence" value="ECO:0007669"/>
    <property type="project" value="TreeGrafter"/>
</dbReference>
<feature type="domain" description="Heme NO-binding" evidence="1">
    <location>
        <begin position="3"/>
        <end position="93"/>
    </location>
</feature>
<dbReference type="GO" id="GO:0008074">
    <property type="term" value="C:guanylate cyclase complex, soluble"/>
    <property type="evidence" value="ECO:0007669"/>
    <property type="project" value="TreeGrafter"/>
</dbReference>
<dbReference type="PANTHER" id="PTHR45655:SF13">
    <property type="entry name" value="SOLUBLE GUANYLATE CYCLASE GCY-32-RELATED"/>
    <property type="match status" value="1"/>
</dbReference>
<reference evidence="2 3" key="2">
    <citation type="submission" date="2018-11" db="EMBL/GenBank/DDBJ databases">
        <authorList>
            <consortium name="Pathogen Informatics"/>
        </authorList>
    </citation>
    <scope>NUCLEOTIDE SEQUENCE [LARGE SCALE GENOMIC DNA]</scope>
</reference>